<comment type="caution">
    <text evidence="6">The sequence shown here is derived from an EMBL/GenBank/DDBJ whole genome shotgun (WGS) entry which is preliminary data.</text>
</comment>
<dbReference type="Gene3D" id="2.160.20.10">
    <property type="entry name" value="Single-stranded right-handed beta-helix, Pectin lyase-like"/>
    <property type="match status" value="1"/>
</dbReference>
<evidence type="ECO:0000259" key="5">
    <source>
        <dbReference type="Pfam" id="PF01095"/>
    </source>
</evidence>
<feature type="domain" description="Pectinesterase catalytic" evidence="5">
    <location>
        <begin position="32"/>
        <end position="311"/>
    </location>
</feature>
<evidence type="ECO:0000256" key="1">
    <source>
        <dbReference type="ARBA" id="ARBA00008891"/>
    </source>
</evidence>
<dbReference type="Proteomes" id="UP000318437">
    <property type="component" value="Unassembled WGS sequence"/>
</dbReference>
<dbReference type="Pfam" id="PF01095">
    <property type="entry name" value="Pectinesterase"/>
    <property type="match status" value="1"/>
</dbReference>
<dbReference type="EMBL" id="SJPS01000003">
    <property type="protein sequence ID" value="TWU27745.1"/>
    <property type="molecule type" value="Genomic_DNA"/>
</dbReference>
<feature type="chain" id="PRO_5023063594" evidence="4">
    <location>
        <begin position="24"/>
        <end position="394"/>
    </location>
</feature>
<dbReference type="GO" id="GO:0009279">
    <property type="term" value="C:cell outer membrane"/>
    <property type="evidence" value="ECO:0007669"/>
    <property type="project" value="TreeGrafter"/>
</dbReference>
<dbReference type="GO" id="GO:0042545">
    <property type="term" value="P:cell wall modification"/>
    <property type="evidence" value="ECO:0007669"/>
    <property type="project" value="InterPro"/>
</dbReference>
<name>A0A5C6CV93_9BACT</name>
<dbReference type="InterPro" id="IPR000070">
    <property type="entry name" value="Pectinesterase_cat"/>
</dbReference>
<evidence type="ECO:0000313" key="7">
    <source>
        <dbReference type="Proteomes" id="UP000318437"/>
    </source>
</evidence>
<sequence precursor="true">MSSPATTPASLILLLCASSQLLADVHLIVGTPEQGGQFTSVQTAISTIPASNAERYVIDIMPGIYTERVFVVPDRVTLRGMGASPNDTKLTYFETANTPPNESTVHASTVVRGKDFVAENLTFENSAGQNAGQALAIYARGDRSIFNNCRFLGWQDTLRSESGRHYFFDSYAEGSVDFIYGKGQAYFENSTLFAKAPGYLTAQGREQANETNGYVFKNSTIMGSAPNGSVYLGRPWQAYSRAIFIDTKMSSIINSAGWQTWSGNNHLTSYFAEYNSMDLAGNPLDVSARANWSHQLTDLEAAAFSKEVWLAGSDGWNPIAEILPDPSADFDGDGDRDGRDFLVWQRDPGIGNLADWQANYGVPALTNAFAVPEPASCVLIIALLSSSSSLWRCR</sequence>
<proteinExistence type="inferred from homology"/>
<dbReference type="PANTHER" id="PTHR31321:SF57">
    <property type="entry name" value="PECTINESTERASE 53-RELATED"/>
    <property type="match status" value="1"/>
</dbReference>
<evidence type="ECO:0000256" key="3">
    <source>
        <dbReference type="ARBA" id="ARBA00023085"/>
    </source>
</evidence>
<gene>
    <name evidence="6" type="primary">pemA</name>
    <name evidence="6" type="ORF">Pla144_25220</name>
</gene>
<evidence type="ECO:0000256" key="2">
    <source>
        <dbReference type="ARBA" id="ARBA00022801"/>
    </source>
</evidence>
<keyword evidence="4" id="KW-0732">Signal</keyword>
<reference evidence="6 7" key="1">
    <citation type="submission" date="2019-02" db="EMBL/GenBank/DDBJ databases">
        <title>Deep-cultivation of Planctomycetes and their phenomic and genomic characterization uncovers novel biology.</title>
        <authorList>
            <person name="Wiegand S."/>
            <person name="Jogler M."/>
            <person name="Boedeker C."/>
            <person name="Pinto D."/>
            <person name="Vollmers J."/>
            <person name="Rivas-Marin E."/>
            <person name="Kohn T."/>
            <person name="Peeters S.H."/>
            <person name="Heuer A."/>
            <person name="Rast P."/>
            <person name="Oberbeckmann S."/>
            <person name="Bunk B."/>
            <person name="Jeske O."/>
            <person name="Meyerdierks A."/>
            <person name="Storesund J.E."/>
            <person name="Kallscheuer N."/>
            <person name="Luecker S."/>
            <person name="Lage O.M."/>
            <person name="Pohl T."/>
            <person name="Merkel B.J."/>
            <person name="Hornburger P."/>
            <person name="Mueller R.-W."/>
            <person name="Bruemmer F."/>
            <person name="Labrenz M."/>
            <person name="Spormann A.M."/>
            <person name="Op Den Camp H."/>
            <person name="Overmann J."/>
            <person name="Amann R."/>
            <person name="Jetten M.S.M."/>
            <person name="Mascher T."/>
            <person name="Medema M.H."/>
            <person name="Devos D.P."/>
            <person name="Kaster A.-K."/>
            <person name="Ovreas L."/>
            <person name="Rohde M."/>
            <person name="Galperin M.Y."/>
            <person name="Jogler C."/>
        </authorList>
    </citation>
    <scope>NUCLEOTIDE SEQUENCE [LARGE SCALE GENOMIC DNA]</scope>
    <source>
        <strain evidence="6 7">Pla144</strain>
    </source>
</reference>
<organism evidence="6 7">
    <name type="scientific">Bythopirellula polymerisocia</name>
    <dbReference type="NCBI Taxonomy" id="2528003"/>
    <lineage>
        <taxon>Bacteria</taxon>
        <taxon>Pseudomonadati</taxon>
        <taxon>Planctomycetota</taxon>
        <taxon>Planctomycetia</taxon>
        <taxon>Pirellulales</taxon>
        <taxon>Lacipirellulaceae</taxon>
        <taxon>Bythopirellula</taxon>
    </lineage>
</organism>
<keyword evidence="2 6" id="KW-0378">Hydrolase</keyword>
<feature type="signal peptide" evidence="4">
    <location>
        <begin position="1"/>
        <end position="23"/>
    </location>
</feature>
<evidence type="ECO:0000256" key="4">
    <source>
        <dbReference type="SAM" id="SignalP"/>
    </source>
</evidence>
<dbReference type="InterPro" id="IPR012334">
    <property type="entry name" value="Pectin_lyas_fold"/>
</dbReference>
<dbReference type="GO" id="GO:0030599">
    <property type="term" value="F:pectinesterase activity"/>
    <property type="evidence" value="ECO:0007669"/>
    <property type="project" value="UniProtKB-EC"/>
</dbReference>
<dbReference type="SUPFAM" id="SSF51126">
    <property type="entry name" value="Pectin lyase-like"/>
    <property type="match status" value="1"/>
</dbReference>
<comment type="similarity">
    <text evidence="1">Belongs to the pectinesterase family.</text>
</comment>
<keyword evidence="3" id="KW-0063">Aspartyl esterase</keyword>
<dbReference type="RefSeq" id="WP_146450910.1">
    <property type="nucleotide sequence ID" value="NZ_SJPS01000003.1"/>
</dbReference>
<dbReference type="OrthoDB" id="9804686at2"/>
<dbReference type="EC" id="3.1.1.11" evidence="6"/>
<accession>A0A5C6CV93</accession>
<dbReference type="InterPro" id="IPR011050">
    <property type="entry name" value="Pectin_lyase_fold/virulence"/>
</dbReference>
<evidence type="ECO:0000313" key="6">
    <source>
        <dbReference type="EMBL" id="TWU27745.1"/>
    </source>
</evidence>
<dbReference type="PANTHER" id="PTHR31321">
    <property type="entry name" value="ACYL-COA THIOESTER HYDROLASE YBHC-RELATED"/>
    <property type="match status" value="1"/>
</dbReference>
<dbReference type="AlphaFoldDB" id="A0A5C6CV93"/>
<protein>
    <submittedName>
        <fullName evidence="6">Pectinesterase A</fullName>
        <ecNumber evidence="6">3.1.1.11</ecNumber>
    </submittedName>
</protein>
<keyword evidence="7" id="KW-1185">Reference proteome</keyword>